<organism evidence="5 6">
    <name type="scientific">Flavobacterium chuncheonense</name>
    <dbReference type="NCBI Taxonomy" id="2026653"/>
    <lineage>
        <taxon>Bacteria</taxon>
        <taxon>Pseudomonadati</taxon>
        <taxon>Bacteroidota</taxon>
        <taxon>Flavobacteriia</taxon>
        <taxon>Flavobacteriales</taxon>
        <taxon>Flavobacteriaceae</taxon>
        <taxon>Flavobacterium</taxon>
    </lineage>
</organism>
<dbReference type="InterPro" id="IPR015196">
    <property type="entry name" value="PngaseF_N"/>
</dbReference>
<evidence type="ECO:0000256" key="2">
    <source>
        <dbReference type="ARBA" id="ARBA00023157"/>
    </source>
</evidence>
<dbReference type="InterPro" id="IPR026444">
    <property type="entry name" value="Secre_tail"/>
</dbReference>
<dbReference type="Pfam" id="PF09113">
    <property type="entry name" value="N-glycanase_C"/>
    <property type="match status" value="1"/>
</dbReference>
<dbReference type="InterPro" id="IPR015197">
    <property type="entry name" value="PngaseF_C"/>
</dbReference>
<feature type="domain" description="Peptide-N-glycosidase F N-terminal" evidence="4">
    <location>
        <begin position="36"/>
        <end position="187"/>
    </location>
</feature>
<dbReference type="SMART" id="SM01290">
    <property type="entry name" value="N-glycanase_N"/>
    <property type="match status" value="1"/>
</dbReference>
<keyword evidence="2" id="KW-1015">Disulfide bond</keyword>
<evidence type="ECO:0000313" key="5">
    <source>
        <dbReference type="EMBL" id="MFD2891924.1"/>
    </source>
</evidence>
<dbReference type="InterPro" id="IPR008977">
    <property type="entry name" value="PHM/PNGase_F_dom_sf"/>
</dbReference>
<dbReference type="RefSeq" id="WP_379811538.1">
    <property type="nucleotide sequence ID" value="NZ_JBHUPC010000013.1"/>
</dbReference>
<comment type="caution">
    <text evidence="5">The sequence shown here is derived from an EMBL/GenBank/DDBJ whole genome shotgun (WGS) entry which is preliminary data.</text>
</comment>
<evidence type="ECO:0000259" key="4">
    <source>
        <dbReference type="SMART" id="SM01290"/>
    </source>
</evidence>
<reference evidence="6" key="1">
    <citation type="journal article" date="2019" name="Int. J. Syst. Evol. Microbiol.">
        <title>The Global Catalogue of Microorganisms (GCM) 10K type strain sequencing project: providing services to taxonomists for standard genome sequencing and annotation.</title>
        <authorList>
            <consortium name="The Broad Institute Genomics Platform"/>
            <consortium name="The Broad Institute Genome Sequencing Center for Infectious Disease"/>
            <person name="Wu L."/>
            <person name="Ma J."/>
        </authorList>
    </citation>
    <scope>NUCLEOTIDE SEQUENCE [LARGE SCALE GENOMIC DNA]</scope>
    <source>
        <strain evidence="6">KCTC 22671</strain>
    </source>
</reference>
<dbReference type="Proteomes" id="UP001597534">
    <property type="component" value="Unassembled WGS sequence"/>
</dbReference>
<sequence length="459" mass="50315">MKRKLLLLVGCLFFVIAPLFANNAKGGDGKAVTTSTITVFDEVVFYDGYAALVTSPAPPSGVLRLKNSLNSRKLTDVEISQFDASVTMNVVVKAACDNYDRIGNISLALVPKNSTTYNPSNVQRIELGRFITPFMNKNYMPDEVPYSFSVSNLTRILQDQNLSSMYDFWIEFELFGVASAAQQQVAGCAGRNDVFLGSLTFDTGFGFSLSTGYNYFQPIAFKERFNNYQAGASDAIGQTVKTININLSTPITNAKLYLITSNHGANSGGEEYNRRFHYVTFDGNSVLTYKPGSTSCEPFRMYNTQANGIYGSSPRTDAVWQSFSNWCPGDKIPIRVISLGSLSAGAHTFVISVPDAQFVGQQGNFPFSLYLQGDSATALSSEQFDTVNSFIMYPNPATDVVSIESVNNVKEVVVFDVLGQQVLKTNSDNFSVSELQSGVYIVKAVFENNTSVTQKLVRK</sequence>
<feature type="signal peptide" evidence="3">
    <location>
        <begin position="1"/>
        <end position="21"/>
    </location>
</feature>
<feature type="chain" id="PRO_5046205138" evidence="3">
    <location>
        <begin position="22"/>
        <end position="459"/>
    </location>
</feature>
<evidence type="ECO:0000256" key="3">
    <source>
        <dbReference type="SAM" id="SignalP"/>
    </source>
</evidence>
<dbReference type="InterPro" id="IPR014784">
    <property type="entry name" value="Cu2_ascorb_mOase-like_C"/>
</dbReference>
<protein>
    <submittedName>
        <fullName evidence="5">Peptide-N-glycosidase F-related protein</fullName>
    </submittedName>
</protein>
<proteinExistence type="predicted"/>
<keyword evidence="1 3" id="KW-0732">Signal</keyword>
<keyword evidence="6" id="KW-1185">Reference proteome</keyword>
<accession>A0ABW5YNC0</accession>
<dbReference type="NCBIfam" id="TIGR04183">
    <property type="entry name" value="Por_Secre_tail"/>
    <property type="match status" value="1"/>
</dbReference>
<dbReference type="Gene3D" id="2.60.120.230">
    <property type="match status" value="2"/>
</dbReference>
<dbReference type="SUPFAM" id="SSF49742">
    <property type="entry name" value="PHM/PNGase F"/>
    <property type="match status" value="1"/>
</dbReference>
<name>A0ABW5YNC0_9FLAO</name>
<evidence type="ECO:0000313" key="6">
    <source>
        <dbReference type="Proteomes" id="UP001597534"/>
    </source>
</evidence>
<dbReference type="EMBL" id="JBHUPC010000013">
    <property type="protein sequence ID" value="MFD2891924.1"/>
    <property type="molecule type" value="Genomic_DNA"/>
</dbReference>
<dbReference type="Pfam" id="PF18962">
    <property type="entry name" value="Por_Secre_tail"/>
    <property type="match status" value="1"/>
</dbReference>
<gene>
    <name evidence="5" type="ORF">ACFS5J_07870</name>
</gene>
<evidence type="ECO:0000256" key="1">
    <source>
        <dbReference type="ARBA" id="ARBA00022729"/>
    </source>
</evidence>
<dbReference type="Pfam" id="PF09112">
    <property type="entry name" value="N-glycanase_N"/>
    <property type="match status" value="1"/>
</dbReference>